<proteinExistence type="predicted"/>
<protein>
    <submittedName>
        <fullName evidence="1">Uncharacterized protein</fullName>
    </submittedName>
</protein>
<name>A0A2G5BKG8_COERN</name>
<reference evidence="1 2" key="1">
    <citation type="journal article" date="2015" name="Genome Biol. Evol.">
        <title>Phylogenomic analyses indicate that early fungi evolved digesting cell walls of algal ancestors of land plants.</title>
        <authorList>
            <person name="Chang Y."/>
            <person name="Wang S."/>
            <person name="Sekimoto S."/>
            <person name="Aerts A.L."/>
            <person name="Choi C."/>
            <person name="Clum A."/>
            <person name="LaButti K.M."/>
            <person name="Lindquist E.A."/>
            <person name="Yee Ngan C."/>
            <person name="Ohm R.A."/>
            <person name="Salamov A.A."/>
            <person name="Grigoriev I.V."/>
            <person name="Spatafora J.W."/>
            <person name="Berbee M.L."/>
        </authorList>
    </citation>
    <scope>NUCLEOTIDE SEQUENCE [LARGE SCALE GENOMIC DNA]</scope>
    <source>
        <strain evidence="1 2">NRRL 1564</strain>
    </source>
</reference>
<organism evidence="1 2">
    <name type="scientific">Coemansia reversa (strain ATCC 12441 / NRRL 1564)</name>
    <dbReference type="NCBI Taxonomy" id="763665"/>
    <lineage>
        <taxon>Eukaryota</taxon>
        <taxon>Fungi</taxon>
        <taxon>Fungi incertae sedis</taxon>
        <taxon>Zoopagomycota</taxon>
        <taxon>Kickxellomycotina</taxon>
        <taxon>Kickxellomycetes</taxon>
        <taxon>Kickxellales</taxon>
        <taxon>Kickxellaceae</taxon>
        <taxon>Coemansia</taxon>
    </lineage>
</organism>
<sequence length="87" mass="9620">MEASVRSSHHGSLSLVFKRIPLWNIITAWHPIHKQTYQLPCKPIYHCAKQSLIASLCCQAPLASIVLANSYSQEILCCSSAQLSSPL</sequence>
<evidence type="ECO:0000313" key="2">
    <source>
        <dbReference type="Proteomes" id="UP000242474"/>
    </source>
</evidence>
<dbReference type="AlphaFoldDB" id="A0A2G5BKG8"/>
<accession>A0A2G5BKG8</accession>
<evidence type="ECO:0000313" key="1">
    <source>
        <dbReference type="EMBL" id="PIA19491.1"/>
    </source>
</evidence>
<dbReference type="Proteomes" id="UP000242474">
    <property type="component" value="Unassembled WGS sequence"/>
</dbReference>
<feature type="non-terminal residue" evidence="1">
    <location>
        <position position="87"/>
    </location>
</feature>
<gene>
    <name evidence="1" type="ORF">COEREDRAFT_78837</name>
</gene>
<dbReference type="EMBL" id="KZ303486">
    <property type="protein sequence ID" value="PIA19491.1"/>
    <property type="molecule type" value="Genomic_DNA"/>
</dbReference>
<keyword evidence="2" id="KW-1185">Reference proteome</keyword>